<keyword evidence="2" id="KW-1185">Reference proteome</keyword>
<dbReference type="EMBL" id="JAVDQA010000007">
    <property type="protein sequence ID" value="MDR6301758.1"/>
    <property type="molecule type" value="Genomic_DNA"/>
</dbReference>
<evidence type="ECO:0000313" key="1">
    <source>
        <dbReference type="EMBL" id="MDR6301758.1"/>
    </source>
</evidence>
<sequence length="34" mass="3796">MVRKVELNNEGSNIGLPVNLSTFLLNLKIHFGDL</sequence>
<protein>
    <submittedName>
        <fullName evidence="1">Uncharacterized protein</fullName>
    </submittedName>
</protein>
<dbReference type="Proteomes" id="UP001257659">
    <property type="component" value="Unassembled WGS sequence"/>
</dbReference>
<reference evidence="1 2" key="1">
    <citation type="submission" date="2023-07" db="EMBL/GenBank/DDBJ databases">
        <title>Genomic Encyclopedia of Type Strains, Phase IV (KMG-IV): sequencing the most valuable type-strain genomes for metagenomic binning, comparative biology and taxonomic classification.</title>
        <authorList>
            <person name="Goeker M."/>
        </authorList>
    </citation>
    <scope>NUCLEOTIDE SEQUENCE [LARGE SCALE GENOMIC DNA]</scope>
    <source>
        <strain evidence="1 2">DSM 102814</strain>
    </source>
</reference>
<name>A0ABU1K808_9FLAO</name>
<evidence type="ECO:0000313" key="2">
    <source>
        <dbReference type="Proteomes" id="UP001257659"/>
    </source>
</evidence>
<proteinExistence type="predicted"/>
<organism evidence="1 2">
    <name type="scientific">Mesonia maritima</name>
    <dbReference type="NCBI Taxonomy" id="1793873"/>
    <lineage>
        <taxon>Bacteria</taxon>
        <taxon>Pseudomonadati</taxon>
        <taxon>Bacteroidota</taxon>
        <taxon>Flavobacteriia</taxon>
        <taxon>Flavobacteriales</taxon>
        <taxon>Flavobacteriaceae</taxon>
        <taxon>Mesonia</taxon>
    </lineage>
</organism>
<gene>
    <name evidence="1" type="ORF">GGR31_002428</name>
</gene>
<comment type="caution">
    <text evidence="1">The sequence shown here is derived from an EMBL/GenBank/DDBJ whole genome shotgun (WGS) entry which is preliminary data.</text>
</comment>
<accession>A0ABU1K808</accession>